<evidence type="ECO:0000256" key="2">
    <source>
        <dbReference type="ARBA" id="ARBA00023125"/>
    </source>
</evidence>
<organism evidence="6 7">
    <name type="scientific">Rudanella paleaurantiibacter</name>
    <dbReference type="NCBI Taxonomy" id="2614655"/>
    <lineage>
        <taxon>Bacteria</taxon>
        <taxon>Pseudomonadati</taxon>
        <taxon>Bacteroidota</taxon>
        <taxon>Cytophagia</taxon>
        <taxon>Cytophagales</taxon>
        <taxon>Cytophagaceae</taxon>
        <taxon>Rudanella</taxon>
    </lineage>
</organism>
<dbReference type="PANTHER" id="PTHR30055:SF234">
    <property type="entry name" value="HTH-TYPE TRANSCRIPTIONAL REGULATOR BETI"/>
    <property type="match status" value="1"/>
</dbReference>
<keyword evidence="1" id="KW-0805">Transcription regulation</keyword>
<dbReference type="PRINTS" id="PR00455">
    <property type="entry name" value="HTHTETR"/>
</dbReference>
<dbReference type="Proteomes" id="UP000488299">
    <property type="component" value="Unassembled WGS sequence"/>
</dbReference>
<dbReference type="InterPro" id="IPR036271">
    <property type="entry name" value="Tet_transcr_reg_TetR-rel_C_sf"/>
</dbReference>
<dbReference type="PROSITE" id="PS50977">
    <property type="entry name" value="HTH_TETR_2"/>
    <property type="match status" value="1"/>
</dbReference>
<dbReference type="SUPFAM" id="SSF48498">
    <property type="entry name" value="Tetracyclin repressor-like, C-terminal domain"/>
    <property type="match status" value="1"/>
</dbReference>
<evidence type="ECO:0000256" key="4">
    <source>
        <dbReference type="PROSITE-ProRule" id="PRU00335"/>
    </source>
</evidence>
<dbReference type="SUPFAM" id="SSF46689">
    <property type="entry name" value="Homeodomain-like"/>
    <property type="match status" value="1"/>
</dbReference>
<name>A0A7J5TSW3_9BACT</name>
<comment type="caution">
    <text evidence="6">The sequence shown here is derived from an EMBL/GenBank/DDBJ whole genome shotgun (WGS) entry which is preliminary data.</text>
</comment>
<reference evidence="6 7" key="1">
    <citation type="submission" date="2019-10" db="EMBL/GenBank/DDBJ databases">
        <title>Rudanella paleaurantiibacter sp. nov., isolated from sludge.</title>
        <authorList>
            <person name="Xu S.Q."/>
        </authorList>
    </citation>
    <scope>NUCLEOTIDE SEQUENCE [LARGE SCALE GENOMIC DNA]</scope>
    <source>
        <strain evidence="6 7">HX-22-17</strain>
    </source>
</reference>
<keyword evidence="7" id="KW-1185">Reference proteome</keyword>
<dbReference type="GO" id="GO:0003700">
    <property type="term" value="F:DNA-binding transcription factor activity"/>
    <property type="evidence" value="ECO:0007669"/>
    <property type="project" value="TreeGrafter"/>
</dbReference>
<keyword evidence="2 4" id="KW-0238">DNA-binding</keyword>
<dbReference type="Gene3D" id="1.10.357.10">
    <property type="entry name" value="Tetracycline Repressor, domain 2"/>
    <property type="match status" value="1"/>
</dbReference>
<sequence length="199" mass="22597">MAKPDVKEPNLRTVILEQATKLFKLFGYNKLVMDDIARAVGKSRSTLYLYFKDKEEIFSTIAEGEIKLYLHELISDLPNHPTAADQLRAYFRIKFDFRHAKATEFLTMTREGYPELLAKMRLHTDPPEIAHLTGIIRFGVANGEFEPLTDMQIELMANMMVSALHGIANDLTAQPETSDVVSVHSLLQLLFVSGLEKRT</sequence>
<evidence type="ECO:0000256" key="3">
    <source>
        <dbReference type="ARBA" id="ARBA00023163"/>
    </source>
</evidence>
<gene>
    <name evidence="6" type="ORF">F5984_24290</name>
</gene>
<dbReference type="PANTHER" id="PTHR30055">
    <property type="entry name" value="HTH-TYPE TRANSCRIPTIONAL REGULATOR RUTR"/>
    <property type="match status" value="1"/>
</dbReference>
<dbReference type="Pfam" id="PF00440">
    <property type="entry name" value="TetR_N"/>
    <property type="match status" value="1"/>
</dbReference>
<evidence type="ECO:0000313" key="6">
    <source>
        <dbReference type="EMBL" id="KAB7726444.1"/>
    </source>
</evidence>
<dbReference type="InterPro" id="IPR001647">
    <property type="entry name" value="HTH_TetR"/>
</dbReference>
<keyword evidence="3" id="KW-0804">Transcription</keyword>
<dbReference type="RefSeq" id="WP_019991010.1">
    <property type="nucleotide sequence ID" value="NZ_WELI01000015.1"/>
</dbReference>
<dbReference type="GO" id="GO:0000976">
    <property type="term" value="F:transcription cis-regulatory region binding"/>
    <property type="evidence" value="ECO:0007669"/>
    <property type="project" value="TreeGrafter"/>
</dbReference>
<dbReference type="Gene3D" id="1.10.10.60">
    <property type="entry name" value="Homeodomain-like"/>
    <property type="match status" value="1"/>
</dbReference>
<proteinExistence type="predicted"/>
<evidence type="ECO:0000259" key="5">
    <source>
        <dbReference type="PROSITE" id="PS50977"/>
    </source>
</evidence>
<feature type="DNA-binding region" description="H-T-H motif" evidence="4">
    <location>
        <begin position="32"/>
        <end position="51"/>
    </location>
</feature>
<evidence type="ECO:0000313" key="7">
    <source>
        <dbReference type="Proteomes" id="UP000488299"/>
    </source>
</evidence>
<dbReference type="EMBL" id="WELI01000015">
    <property type="protein sequence ID" value="KAB7726444.1"/>
    <property type="molecule type" value="Genomic_DNA"/>
</dbReference>
<accession>A0A7J5TSW3</accession>
<feature type="domain" description="HTH tetR-type" evidence="5">
    <location>
        <begin position="9"/>
        <end position="69"/>
    </location>
</feature>
<dbReference type="AlphaFoldDB" id="A0A7J5TSW3"/>
<protein>
    <submittedName>
        <fullName evidence="6">TetR family transcriptional regulator</fullName>
    </submittedName>
</protein>
<dbReference type="InterPro" id="IPR009057">
    <property type="entry name" value="Homeodomain-like_sf"/>
</dbReference>
<evidence type="ECO:0000256" key="1">
    <source>
        <dbReference type="ARBA" id="ARBA00023015"/>
    </source>
</evidence>
<dbReference type="InterPro" id="IPR050109">
    <property type="entry name" value="HTH-type_TetR-like_transc_reg"/>
</dbReference>